<accession>A0AAN8WP67</accession>
<sequence>MYGDFGVTGMRHCLNSCNMEDHLNSLLSSPVRTGNGLLKVTVTLEFGFNTQSHQQFGLGTRYSKSSPVRMIDSLLIAIIGNGLFKVITNVDWRPITQSLPVRLGNNIIILKLPILTGDSLLLHHQLE</sequence>
<protein>
    <submittedName>
        <fullName evidence="1">Uncharacterized protein</fullName>
    </submittedName>
</protein>
<keyword evidence="2" id="KW-1185">Reference proteome</keyword>
<evidence type="ECO:0000313" key="1">
    <source>
        <dbReference type="EMBL" id="KAK7065643.1"/>
    </source>
</evidence>
<dbReference type="AlphaFoldDB" id="A0AAN8WP67"/>
<dbReference type="EMBL" id="JAXCGZ010020235">
    <property type="protein sequence ID" value="KAK7065643.1"/>
    <property type="molecule type" value="Genomic_DNA"/>
</dbReference>
<name>A0AAN8WP67_HALRR</name>
<evidence type="ECO:0000313" key="2">
    <source>
        <dbReference type="Proteomes" id="UP001381693"/>
    </source>
</evidence>
<gene>
    <name evidence="1" type="ORF">SK128_025681</name>
</gene>
<organism evidence="1 2">
    <name type="scientific">Halocaridina rubra</name>
    <name type="common">Hawaiian red shrimp</name>
    <dbReference type="NCBI Taxonomy" id="373956"/>
    <lineage>
        <taxon>Eukaryota</taxon>
        <taxon>Metazoa</taxon>
        <taxon>Ecdysozoa</taxon>
        <taxon>Arthropoda</taxon>
        <taxon>Crustacea</taxon>
        <taxon>Multicrustacea</taxon>
        <taxon>Malacostraca</taxon>
        <taxon>Eumalacostraca</taxon>
        <taxon>Eucarida</taxon>
        <taxon>Decapoda</taxon>
        <taxon>Pleocyemata</taxon>
        <taxon>Caridea</taxon>
        <taxon>Atyoidea</taxon>
        <taxon>Atyidae</taxon>
        <taxon>Halocaridina</taxon>
    </lineage>
</organism>
<comment type="caution">
    <text evidence="1">The sequence shown here is derived from an EMBL/GenBank/DDBJ whole genome shotgun (WGS) entry which is preliminary data.</text>
</comment>
<reference evidence="1 2" key="1">
    <citation type="submission" date="2023-11" db="EMBL/GenBank/DDBJ databases">
        <title>Halocaridina rubra genome assembly.</title>
        <authorList>
            <person name="Smith C."/>
        </authorList>
    </citation>
    <scope>NUCLEOTIDE SEQUENCE [LARGE SCALE GENOMIC DNA]</scope>
    <source>
        <strain evidence="1">EP-1</strain>
        <tissue evidence="1">Whole</tissue>
    </source>
</reference>
<dbReference type="Proteomes" id="UP001381693">
    <property type="component" value="Unassembled WGS sequence"/>
</dbReference>
<proteinExistence type="predicted"/>